<evidence type="ECO:0000313" key="4">
    <source>
        <dbReference type="EnsemblMetazoa" id="XP_019859837.1"/>
    </source>
</evidence>
<sequence length="259" mass="29290">MTYPVPLLILLVTIVHSSSAKCIEDELPVTFINSTVNAPLYCPIARDCKGWLAAGVNKSGIYPVKPDNGTGFQVYCDMETDGGGWTVFQRRVDGSVDFYRNWADYEKGFGDLKGNYWLGLANIHRLTPTDDSSLRIELGDFEGNKRFAKYSQFQVLDANIQYALIAQGYSGDATDSFSGHSLMKFSTKDRDNDKHSDPNFSCAADTKGAWWYNACFSSNLNALYYNNPTSAPDWHGINWYSWKGKKYSLKFTEMKFRRN</sequence>
<keyword evidence="5" id="KW-1185">Reference proteome</keyword>
<feature type="signal peptide" evidence="2">
    <location>
        <begin position="1"/>
        <end position="20"/>
    </location>
</feature>
<accession>A0AAN0JSJ7</accession>
<dbReference type="InterPro" id="IPR036056">
    <property type="entry name" value="Fibrinogen-like_C"/>
</dbReference>
<dbReference type="AlphaFoldDB" id="A0AAN0JSJ7"/>
<evidence type="ECO:0000256" key="1">
    <source>
        <dbReference type="ARBA" id="ARBA00023157"/>
    </source>
</evidence>
<dbReference type="GO" id="GO:0005615">
    <property type="term" value="C:extracellular space"/>
    <property type="evidence" value="ECO:0007669"/>
    <property type="project" value="TreeGrafter"/>
</dbReference>
<dbReference type="KEGG" id="aqu:100638188"/>
<feature type="domain" description="Fibrinogen C-terminal" evidence="3">
    <location>
        <begin position="39"/>
        <end position="259"/>
    </location>
</feature>
<dbReference type="Pfam" id="PF00147">
    <property type="entry name" value="Fibrinogen_C"/>
    <property type="match status" value="1"/>
</dbReference>
<dbReference type="SUPFAM" id="SSF56496">
    <property type="entry name" value="Fibrinogen C-terminal domain-like"/>
    <property type="match status" value="1"/>
</dbReference>
<dbReference type="Gene3D" id="3.90.215.10">
    <property type="entry name" value="Gamma Fibrinogen, chain A, domain 1"/>
    <property type="match status" value="1"/>
</dbReference>
<reference evidence="5" key="1">
    <citation type="journal article" date="2010" name="Nature">
        <title>The Amphimedon queenslandica genome and the evolution of animal complexity.</title>
        <authorList>
            <person name="Srivastava M."/>
            <person name="Simakov O."/>
            <person name="Chapman J."/>
            <person name="Fahey B."/>
            <person name="Gauthier M.E."/>
            <person name="Mitros T."/>
            <person name="Richards G.S."/>
            <person name="Conaco C."/>
            <person name="Dacre M."/>
            <person name="Hellsten U."/>
            <person name="Larroux C."/>
            <person name="Putnam N.H."/>
            <person name="Stanke M."/>
            <person name="Adamska M."/>
            <person name="Darling A."/>
            <person name="Degnan S.M."/>
            <person name="Oakley T.H."/>
            <person name="Plachetzki D.C."/>
            <person name="Zhai Y."/>
            <person name="Adamski M."/>
            <person name="Calcino A."/>
            <person name="Cummins S.F."/>
            <person name="Goodstein D.M."/>
            <person name="Harris C."/>
            <person name="Jackson D.J."/>
            <person name="Leys S.P."/>
            <person name="Shu S."/>
            <person name="Woodcroft B.J."/>
            <person name="Vervoort M."/>
            <person name="Kosik K.S."/>
            <person name="Manning G."/>
            <person name="Degnan B.M."/>
            <person name="Rokhsar D.S."/>
        </authorList>
    </citation>
    <scope>NUCLEOTIDE SEQUENCE [LARGE SCALE GENOMIC DNA]</scope>
</reference>
<dbReference type="SMART" id="SM00186">
    <property type="entry name" value="FBG"/>
    <property type="match status" value="1"/>
</dbReference>
<keyword evidence="1" id="KW-1015">Disulfide bond</keyword>
<dbReference type="PROSITE" id="PS51406">
    <property type="entry name" value="FIBRINOGEN_C_2"/>
    <property type="match status" value="1"/>
</dbReference>
<name>A0AAN0JSJ7_AMPQE</name>
<protein>
    <recommendedName>
        <fullName evidence="3">Fibrinogen C-terminal domain-containing protein</fullName>
    </recommendedName>
</protein>
<reference evidence="4" key="2">
    <citation type="submission" date="2024-06" db="UniProtKB">
        <authorList>
            <consortium name="EnsemblMetazoa"/>
        </authorList>
    </citation>
    <scope>IDENTIFICATION</scope>
</reference>
<evidence type="ECO:0000259" key="3">
    <source>
        <dbReference type="PROSITE" id="PS51406"/>
    </source>
</evidence>
<keyword evidence="2" id="KW-0732">Signal</keyword>
<evidence type="ECO:0000313" key="5">
    <source>
        <dbReference type="Proteomes" id="UP000007879"/>
    </source>
</evidence>
<evidence type="ECO:0000256" key="2">
    <source>
        <dbReference type="SAM" id="SignalP"/>
    </source>
</evidence>
<proteinExistence type="predicted"/>
<dbReference type="GeneID" id="100638188"/>
<dbReference type="Proteomes" id="UP000007879">
    <property type="component" value="Unassembled WGS sequence"/>
</dbReference>
<feature type="chain" id="PRO_5043032057" description="Fibrinogen C-terminal domain-containing protein" evidence="2">
    <location>
        <begin position="21"/>
        <end position="259"/>
    </location>
</feature>
<dbReference type="NCBIfam" id="NF040941">
    <property type="entry name" value="GGGWT_bact"/>
    <property type="match status" value="1"/>
</dbReference>
<dbReference type="InterPro" id="IPR014716">
    <property type="entry name" value="Fibrinogen_a/b/g_C_1"/>
</dbReference>
<dbReference type="PANTHER" id="PTHR19143">
    <property type="entry name" value="FIBRINOGEN/TENASCIN/ANGIOPOEITIN"/>
    <property type="match status" value="1"/>
</dbReference>
<dbReference type="FunFam" id="3.90.215.10:FF:000001">
    <property type="entry name" value="Tenascin isoform 1"/>
    <property type="match status" value="1"/>
</dbReference>
<dbReference type="EnsemblMetazoa" id="XM_020004278.1">
    <property type="protein sequence ID" value="XP_019859837.1"/>
    <property type="gene ID" value="LOC100638188"/>
</dbReference>
<dbReference type="InterPro" id="IPR002181">
    <property type="entry name" value="Fibrinogen_a/b/g_C_dom"/>
</dbReference>
<dbReference type="RefSeq" id="XP_019859837.1">
    <property type="nucleotide sequence ID" value="XM_020004278.1"/>
</dbReference>
<dbReference type="InterPro" id="IPR050373">
    <property type="entry name" value="Fibrinogen_C-term_domain"/>
</dbReference>
<dbReference type="CDD" id="cd00087">
    <property type="entry name" value="FReD"/>
    <property type="match status" value="1"/>
</dbReference>
<organism evidence="4 5">
    <name type="scientific">Amphimedon queenslandica</name>
    <name type="common">Sponge</name>
    <dbReference type="NCBI Taxonomy" id="400682"/>
    <lineage>
        <taxon>Eukaryota</taxon>
        <taxon>Metazoa</taxon>
        <taxon>Porifera</taxon>
        <taxon>Demospongiae</taxon>
        <taxon>Heteroscleromorpha</taxon>
        <taxon>Haplosclerida</taxon>
        <taxon>Niphatidae</taxon>
        <taxon>Amphimedon</taxon>
    </lineage>
</organism>